<sequence>MRRVPVHDVEVFADAELQPRNPWGWQCFTPGCEDERAGYTTFEAAEEAADAHANDTETEA</sequence>
<protein>
    <submittedName>
        <fullName evidence="1">Uncharacterized protein</fullName>
    </submittedName>
</protein>
<comment type="caution">
    <text evidence="1">The sequence shown here is derived from an EMBL/GenBank/DDBJ whole genome shotgun (WGS) entry which is preliminary data.</text>
</comment>
<gene>
    <name evidence="1" type="ORF">CLV30_12861</name>
</gene>
<dbReference type="RefSeq" id="WP_106539807.1">
    <property type="nucleotide sequence ID" value="NZ_PYGE01000028.1"/>
</dbReference>
<dbReference type="AlphaFoldDB" id="A0A2P8DF30"/>
<name>A0A2P8DF30_9ACTN</name>
<accession>A0A2P8DF30</accession>
<dbReference type="Proteomes" id="UP000243528">
    <property type="component" value="Unassembled WGS sequence"/>
</dbReference>
<organism evidence="1 2">
    <name type="scientific">Haloactinopolyspora alba</name>
    <dbReference type="NCBI Taxonomy" id="648780"/>
    <lineage>
        <taxon>Bacteria</taxon>
        <taxon>Bacillati</taxon>
        <taxon>Actinomycetota</taxon>
        <taxon>Actinomycetes</taxon>
        <taxon>Jiangellales</taxon>
        <taxon>Jiangellaceae</taxon>
        <taxon>Haloactinopolyspora</taxon>
    </lineage>
</organism>
<evidence type="ECO:0000313" key="1">
    <source>
        <dbReference type="EMBL" id="PSK95809.1"/>
    </source>
</evidence>
<evidence type="ECO:0000313" key="2">
    <source>
        <dbReference type="Proteomes" id="UP000243528"/>
    </source>
</evidence>
<proteinExistence type="predicted"/>
<keyword evidence="2" id="KW-1185">Reference proteome</keyword>
<dbReference type="EMBL" id="PYGE01000028">
    <property type="protein sequence ID" value="PSK95809.1"/>
    <property type="molecule type" value="Genomic_DNA"/>
</dbReference>
<reference evidence="1 2" key="1">
    <citation type="submission" date="2018-03" db="EMBL/GenBank/DDBJ databases">
        <title>Genomic Encyclopedia of Archaeal and Bacterial Type Strains, Phase II (KMG-II): from individual species to whole genera.</title>
        <authorList>
            <person name="Goeker M."/>
        </authorList>
    </citation>
    <scope>NUCLEOTIDE SEQUENCE [LARGE SCALE GENOMIC DNA]</scope>
    <source>
        <strain evidence="1 2">DSM 45211</strain>
    </source>
</reference>